<dbReference type="EMBL" id="QFNY01000450">
    <property type="protein sequence ID" value="PZO97189.1"/>
    <property type="molecule type" value="Genomic_DNA"/>
</dbReference>
<dbReference type="Pfam" id="PF13472">
    <property type="entry name" value="Lipase_GDSL_2"/>
    <property type="match status" value="1"/>
</dbReference>
<feature type="domain" description="SGNH hydrolase-type esterase" evidence="2">
    <location>
        <begin position="32"/>
        <end position="260"/>
    </location>
</feature>
<evidence type="ECO:0000256" key="1">
    <source>
        <dbReference type="SAM" id="SignalP"/>
    </source>
</evidence>
<feature type="chain" id="PRO_5016056943" description="SGNH hydrolase-type esterase domain-containing protein" evidence="1">
    <location>
        <begin position="26"/>
        <end position="271"/>
    </location>
</feature>
<keyword evidence="1" id="KW-0732">Signal</keyword>
<dbReference type="InterPro" id="IPR013830">
    <property type="entry name" value="SGNH_hydro"/>
</dbReference>
<organism evidence="3 4">
    <name type="scientific">Corynebacterium urealyticum</name>
    <dbReference type="NCBI Taxonomy" id="43771"/>
    <lineage>
        <taxon>Bacteria</taxon>
        <taxon>Bacillati</taxon>
        <taxon>Actinomycetota</taxon>
        <taxon>Actinomycetes</taxon>
        <taxon>Mycobacteriales</taxon>
        <taxon>Corynebacteriaceae</taxon>
        <taxon>Corynebacterium</taxon>
    </lineage>
</organism>
<dbReference type="Proteomes" id="UP000249451">
    <property type="component" value="Unassembled WGS sequence"/>
</dbReference>
<protein>
    <recommendedName>
        <fullName evidence="2">SGNH hydrolase-type esterase domain-containing protein</fullName>
    </recommendedName>
</protein>
<evidence type="ECO:0000313" key="4">
    <source>
        <dbReference type="Proteomes" id="UP000249451"/>
    </source>
</evidence>
<dbReference type="AlphaFoldDB" id="A0A2W5AXF0"/>
<reference evidence="3 4" key="1">
    <citation type="submission" date="2017-11" db="EMBL/GenBank/DDBJ databases">
        <title>Infants hospitalized years apart are colonized by the same room-sourced microbial strains.</title>
        <authorList>
            <person name="Brooks B."/>
            <person name="Olm M.R."/>
            <person name="Firek B.A."/>
            <person name="Baker R."/>
            <person name="Thomas B.C."/>
            <person name="Morowitz M.J."/>
            <person name="Banfield J.F."/>
        </authorList>
    </citation>
    <scope>NUCLEOTIDE SEQUENCE [LARGE SCALE GENOMIC DNA]</scope>
    <source>
        <strain evidence="3">S2_012_000_R3_87</strain>
    </source>
</reference>
<feature type="signal peptide" evidence="1">
    <location>
        <begin position="1"/>
        <end position="25"/>
    </location>
</feature>
<proteinExistence type="predicted"/>
<accession>A0A2W5AXF0</accession>
<comment type="caution">
    <text evidence="3">The sequence shown here is derived from an EMBL/GenBank/DDBJ whole genome shotgun (WGS) entry which is preliminary data.</text>
</comment>
<evidence type="ECO:0000259" key="2">
    <source>
        <dbReference type="Pfam" id="PF13472"/>
    </source>
</evidence>
<dbReference type="SUPFAM" id="SSF52266">
    <property type="entry name" value="SGNH hydrolase"/>
    <property type="match status" value="1"/>
</dbReference>
<dbReference type="Gene3D" id="3.40.50.1110">
    <property type="entry name" value="SGNH hydrolase"/>
    <property type="match status" value="1"/>
</dbReference>
<sequence>MRLKALALSVVAVLGAMLAPATASAAPGNTVLLGDSIMANPTVQHYLTQRGVPLDPKPMNGVGCASDDRFKHAYASVKRAPVDNYSCSGASFRTGGKHITSLANKARQDGKLNGATREVVIFAGANDTYPYILNDKMPVPQIENNLRVSIRNTVNHVKRLAPNARVKVMGYPRITNPAGQTCYLNLLPQGTPSLVVKARPVEDALQRAAANASRDTRSTFVDLKPMTTGHDTCARDRWITGIIDVAPQHRNLALHLTHHGITAVAKHAARV</sequence>
<name>A0A2W5AXF0_9CORY</name>
<gene>
    <name evidence="3" type="ORF">DI609_13760</name>
</gene>
<evidence type="ECO:0000313" key="3">
    <source>
        <dbReference type="EMBL" id="PZO97189.1"/>
    </source>
</evidence>
<dbReference type="InterPro" id="IPR036514">
    <property type="entry name" value="SGNH_hydro_sf"/>
</dbReference>